<accession>A0A453CW61</accession>
<proteinExistence type="predicted"/>
<dbReference type="Pfam" id="PF22191">
    <property type="entry name" value="IBR_1"/>
    <property type="match status" value="1"/>
</dbReference>
<protein>
    <submittedName>
        <fullName evidence="1">Uncharacterized protein</fullName>
    </submittedName>
</protein>
<organism evidence="1 2">
    <name type="scientific">Aegilops tauschii subsp. strangulata</name>
    <name type="common">Goatgrass</name>
    <dbReference type="NCBI Taxonomy" id="200361"/>
    <lineage>
        <taxon>Eukaryota</taxon>
        <taxon>Viridiplantae</taxon>
        <taxon>Streptophyta</taxon>
        <taxon>Embryophyta</taxon>
        <taxon>Tracheophyta</taxon>
        <taxon>Spermatophyta</taxon>
        <taxon>Magnoliopsida</taxon>
        <taxon>Liliopsida</taxon>
        <taxon>Poales</taxon>
        <taxon>Poaceae</taxon>
        <taxon>BOP clade</taxon>
        <taxon>Pooideae</taxon>
        <taxon>Triticodae</taxon>
        <taxon>Triticeae</taxon>
        <taxon>Triticinae</taxon>
        <taxon>Aegilops</taxon>
    </lineage>
</organism>
<reference evidence="1" key="3">
    <citation type="journal article" date="2017" name="Nature">
        <title>Genome sequence of the progenitor of the wheat D genome Aegilops tauschii.</title>
        <authorList>
            <person name="Luo M.C."/>
            <person name="Gu Y.Q."/>
            <person name="Puiu D."/>
            <person name="Wang H."/>
            <person name="Twardziok S.O."/>
            <person name="Deal K.R."/>
            <person name="Huo N."/>
            <person name="Zhu T."/>
            <person name="Wang L."/>
            <person name="Wang Y."/>
            <person name="McGuire P.E."/>
            <person name="Liu S."/>
            <person name="Long H."/>
            <person name="Ramasamy R.K."/>
            <person name="Rodriguez J.C."/>
            <person name="Van S.L."/>
            <person name="Yuan L."/>
            <person name="Wang Z."/>
            <person name="Xia Z."/>
            <person name="Xiao L."/>
            <person name="Anderson O.D."/>
            <person name="Ouyang S."/>
            <person name="Liang Y."/>
            <person name="Zimin A.V."/>
            <person name="Pertea G."/>
            <person name="Qi P."/>
            <person name="Bennetzen J.L."/>
            <person name="Dai X."/>
            <person name="Dawson M.W."/>
            <person name="Muller H.G."/>
            <person name="Kugler K."/>
            <person name="Rivarola-Duarte L."/>
            <person name="Spannagl M."/>
            <person name="Mayer K.F.X."/>
            <person name="Lu F.H."/>
            <person name="Bevan M.W."/>
            <person name="Leroy P."/>
            <person name="Li P."/>
            <person name="You F.M."/>
            <person name="Sun Q."/>
            <person name="Liu Z."/>
            <person name="Lyons E."/>
            <person name="Wicker T."/>
            <person name="Salzberg S.L."/>
            <person name="Devos K.M."/>
            <person name="Dvorak J."/>
        </authorList>
    </citation>
    <scope>NUCLEOTIDE SEQUENCE [LARGE SCALE GENOMIC DNA]</scope>
    <source>
        <strain evidence="1">cv. AL8/78</strain>
    </source>
</reference>
<keyword evidence="2" id="KW-1185">Reference proteome</keyword>
<evidence type="ECO:0000313" key="1">
    <source>
        <dbReference type="EnsemblPlants" id="AET2Gv20984700.2"/>
    </source>
</evidence>
<dbReference type="EnsemblPlants" id="AET2Gv20984700.2">
    <property type="protein sequence ID" value="AET2Gv20984700.2"/>
    <property type="gene ID" value="AET2Gv20984700"/>
</dbReference>
<dbReference type="Proteomes" id="UP000015105">
    <property type="component" value="Chromosome 2D"/>
</dbReference>
<dbReference type="CDD" id="cd20336">
    <property type="entry name" value="Rcat_RBR"/>
    <property type="match status" value="1"/>
</dbReference>
<reference evidence="2" key="2">
    <citation type="journal article" date="2017" name="Nat. Plants">
        <title>The Aegilops tauschii genome reveals multiple impacts of transposons.</title>
        <authorList>
            <person name="Zhao G."/>
            <person name="Zou C."/>
            <person name="Li K."/>
            <person name="Wang K."/>
            <person name="Li T."/>
            <person name="Gao L."/>
            <person name="Zhang X."/>
            <person name="Wang H."/>
            <person name="Yang Z."/>
            <person name="Liu X."/>
            <person name="Jiang W."/>
            <person name="Mao L."/>
            <person name="Kong X."/>
            <person name="Jiao Y."/>
            <person name="Jia J."/>
        </authorList>
    </citation>
    <scope>NUCLEOTIDE SEQUENCE [LARGE SCALE GENOMIC DNA]</scope>
    <source>
        <strain evidence="2">cv. AL8/78</strain>
    </source>
</reference>
<dbReference type="Gramene" id="AET2Gv20984700.2">
    <property type="protein sequence ID" value="AET2Gv20984700.2"/>
    <property type="gene ID" value="AET2Gv20984700"/>
</dbReference>
<evidence type="ECO:0000313" key="2">
    <source>
        <dbReference type="Proteomes" id="UP000015105"/>
    </source>
</evidence>
<reference evidence="2" key="1">
    <citation type="journal article" date="2014" name="Science">
        <title>Ancient hybridizations among the ancestral genomes of bread wheat.</title>
        <authorList>
            <consortium name="International Wheat Genome Sequencing Consortium,"/>
            <person name="Marcussen T."/>
            <person name="Sandve S.R."/>
            <person name="Heier L."/>
            <person name="Spannagl M."/>
            <person name="Pfeifer M."/>
            <person name="Jakobsen K.S."/>
            <person name="Wulff B.B."/>
            <person name="Steuernagel B."/>
            <person name="Mayer K.F."/>
            <person name="Olsen O.A."/>
        </authorList>
    </citation>
    <scope>NUCLEOTIDE SEQUENCE [LARGE SCALE GENOMIC DNA]</scope>
    <source>
        <strain evidence="2">cv. AL8/78</strain>
    </source>
</reference>
<sequence>ISSIKEILRSCVPCPHCGTGITRVSGCNHMLCKNCGKLFCYGCGKPLTPAHTRYILLIKM</sequence>
<dbReference type="Gene3D" id="1.20.120.1750">
    <property type="match status" value="1"/>
</dbReference>
<reference evidence="1" key="4">
    <citation type="submission" date="2019-03" db="UniProtKB">
        <authorList>
            <consortium name="EnsemblPlants"/>
        </authorList>
    </citation>
    <scope>IDENTIFICATION</scope>
</reference>
<dbReference type="SUPFAM" id="SSF57850">
    <property type="entry name" value="RING/U-box"/>
    <property type="match status" value="1"/>
</dbReference>
<dbReference type="AlphaFoldDB" id="A0A453CW61"/>
<reference evidence="1" key="5">
    <citation type="journal article" date="2021" name="G3 (Bethesda)">
        <title>Aegilops tauschii genome assembly Aet v5.0 features greater sequence contiguity and improved annotation.</title>
        <authorList>
            <person name="Wang L."/>
            <person name="Zhu T."/>
            <person name="Rodriguez J.C."/>
            <person name="Deal K.R."/>
            <person name="Dubcovsky J."/>
            <person name="McGuire P.E."/>
            <person name="Lux T."/>
            <person name="Spannagl M."/>
            <person name="Mayer K.F.X."/>
            <person name="Baldrich P."/>
            <person name="Meyers B.C."/>
            <person name="Huo N."/>
            <person name="Gu Y.Q."/>
            <person name="Zhou H."/>
            <person name="Devos K.M."/>
            <person name="Bennetzen J.L."/>
            <person name="Unver T."/>
            <person name="Budak H."/>
            <person name="Gulick P.J."/>
            <person name="Galiba G."/>
            <person name="Kalapos B."/>
            <person name="Nelson D.R."/>
            <person name="Li P."/>
            <person name="You F.M."/>
            <person name="Luo M.C."/>
            <person name="Dvorak J."/>
        </authorList>
    </citation>
    <scope>NUCLEOTIDE SEQUENCE [LARGE SCALE GENOMIC DNA]</scope>
    <source>
        <strain evidence="1">cv. AL8/78</strain>
    </source>
</reference>
<name>A0A453CW61_AEGTS</name>